<reference evidence="2" key="1">
    <citation type="submission" date="2019-08" db="EMBL/GenBank/DDBJ databases">
        <authorList>
            <person name="Kucharzyk K."/>
            <person name="Murdoch R.W."/>
            <person name="Higgins S."/>
            <person name="Loffler F."/>
        </authorList>
    </citation>
    <scope>NUCLEOTIDE SEQUENCE</scope>
</reference>
<sequence length="168" mass="18544">MLALMYGRRFKLGPNLIVLLSVTAAHVFQPNGLHLLNVFSFPVTAGALLIGVRKALTLIGMLYLSQFMVTGKPRLPGRLGALLSLQFTYFDRITKRWEGFDKRHPLASLDTLLLSFDHTEEGLDAGGAPVVAASQKEIAAALLHIACMWLLFTLGTTGWLKFIEAWAY</sequence>
<keyword evidence="1" id="KW-1133">Transmembrane helix</keyword>
<feature type="transmembrane region" description="Helical" evidence="1">
    <location>
        <begin position="12"/>
        <end position="29"/>
    </location>
</feature>
<accession>A0A645H6S0</accession>
<protein>
    <submittedName>
        <fullName evidence="2">Uncharacterized protein</fullName>
    </submittedName>
</protein>
<proteinExistence type="predicted"/>
<evidence type="ECO:0000313" key="2">
    <source>
        <dbReference type="EMBL" id="MPN31974.1"/>
    </source>
</evidence>
<feature type="transmembrane region" description="Helical" evidence="1">
    <location>
        <begin position="41"/>
        <end position="64"/>
    </location>
</feature>
<gene>
    <name evidence="2" type="ORF">SDC9_179449</name>
</gene>
<keyword evidence="1" id="KW-0812">Transmembrane</keyword>
<dbReference type="AlphaFoldDB" id="A0A645H6S0"/>
<name>A0A645H6S0_9ZZZZ</name>
<evidence type="ECO:0000256" key="1">
    <source>
        <dbReference type="SAM" id="Phobius"/>
    </source>
</evidence>
<comment type="caution">
    <text evidence="2">The sequence shown here is derived from an EMBL/GenBank/DDBJ whole genome shotgun (WGS) entry which is preliminary data.</text>
</comment>
<keyword evidence="1" id="KW-0472">Membrane</keyword>
<organism evidence="2">
    <name type="scientific">bioreactor metagenome</name>
    <dbReference type="NCBI Taxonomy" id="1076179"/>
    <lineage>
        <taxon>unclassified sequences</taxon>
        <taxon>metagenomes</taxon>
        <taxon>ecological metagenomes</taxon>
    </lineage>
</organism>
<feature type="transmembrane region" description="Helical" evidence="1">
    <location>
        <begin position="138"/>
        <end position="160"/>
    </location>
</feature>
<dbReference type="EMBL" id="VSSQ01083737">
    <property type="protein sequence ID" value="MPN31974.1"/>
    <property type="molecule type" value="Genomic_DNA"/>
</dbReference>